<dbReference type="OrthoDB" id="10251048at2759"/>
<dbReference type="Gene3D" id="3.40.50.1000">
    <property type="entry name" value="HAD superfamily/HAD-like"/>
    <property type="match status" value="2"/>
</dbReference>
<dbReference type="PANTHER" id="PTHR14269">
    <property type="entry name" value="CDP-DIACYLGLYCEROL--GLYCEROL-3-PHOSPHATE 3-PHOSPHATIDYLTRANSFERASE-RELATED"/>
    <property type="match status" value="1"/>
</dbReference>
<dbReference type="SUPFAM" id="SSF56784">
    <property type="entry name" value="HAD-like"/>
    <property type="match status" value="1"/>
</dbReference>
<dbReference type="STRING" id="284811.Q74ZA6"/>
<keyword evidence="2" id="KW-1185">Reference proteome</keyword>
<dbReference type="InterPro" id="IPR050324">
    <property type="entry name" value="CDP-alcohol_PTase-I"/>
</dbReference>
<dbReference type="Pfam" id="PF13242">
    <property type="entry name" value="Hydrolase_like"/>
    <property type="match status" value="1"/>
</dbReference>
<dbReference type="PANTHER" id="PTHR14269:SF57">
    <property type="entry name" value="SUPERFAMILY HYDROLASE, PUTATIVE (AFU_ORTHOLOGUE AFUA_2G02580)-RELATED"/>
    <property type="match status" value="1"/>
</dbReference>
<dbReference type="InterPro" id="IPR023214">
    <property type="entry name" value="HAD_sf"/>
</dbReference>
<dbReference type="InterPro" id="IPR036412">
    <property type="entry name" value="HAD-like_sf"/>
</dbReference>
<dbReference type="NCBIfam" id="TIGR01460">
    <property type="entry name" value="HAD-SF-IIA"/>
    <property type="match status" value="1"/>
</dbReference>
<protein>
    <submittedName>
        <fullName evidence="1">AGR297Cp</fullName>
    </submittedName>
</protein>
<dbReference type="InterPro" id="IPR006357">
    <property type="entry name" value="HAD-SF_hydro_IIA"/>
</dbReference>
<dbReference type="GO" id="GO:0005739">
    <property type="term" value="C:mitochondrion"/>
    <property type="evidence" value="ECO:0000318"/>
    <property type="project" value="GO_Central"/>
</dbReference>
<dbReference type="RefSeq" id="NP_986963.2">
    <property type="nucleotide sequence ID" value="NM_212025.2"/>
</dbReference>
<dbReference type="InterPro" id="IPR006353">
    <property type="entry name" value="HAD-SF_hydro_IIA_CECR5"/>
</dbReference>
<evidence type="ECO:0000313" key="2">
    <source>
        <dbReference type="Proteomes" id="UP000000591"/>
    </source>
</evidence>
<dbReference type="GO" id="GO:0046474">
    <property type="term" value="P:glycerophospholipid biosynthetic process"/>
    <property type="evidence" value="ECO:0000318"/>
    <property type="project" value="GO_Central"/>
</dbReference>
<dbReference type="GeneID" id="4623266"/>
<reference evidence="1 2" key="1">
    <citation type="journal article" date="2004" name="Science">
        <title>The Ashbya gossypii genome as a tool for mapping the ancient Saccharomyces cerevisiae genome.</title>
        <authorList>
            <person name="Dietrich F.S."/>
            <person name="Voegeli S."/>
            <person name="Brachat S."/>
            <person name="Lerch A."/>
            <person name="Gates K."/>
            <person name="Steiner S."/>
            <person name="Mohr C."/>
            <person name="Pohlmann R."/>
            <person name="Luedi P."/>
            <person name="Choi S."/>
            <person name="Wing R.A."/>
            <person name="Flavier A."/>
            <person name="Gaffney T.D."/>
            <person name="Philippsen P."/>
        </authorList>
    </citation>
    <scope>NUCLEOTIDE SEQUENCE [LARGE SCALE GENOMIC DNA]</scope>
    <source>
        <strain evidence="2">ATCC 10895 / CBS 109.51 / FGSC 9923 / NRRL Y-1056</strain>
    </source>
</reference>
<dbReference type="FunCoup" id="Q74ZA6">
    <property type="interactions" value="268"/>
</dbReference>
<evidence type="ECO:0000313" key="1">
    <source>
        <dbReference type="EMBL" id="AAS54787.2"/>
    </source>
</evidence>
<dbReference type="Proteomes" id="UP000000591">
    <property type="component" value="Chromosome VII"/>
</dbReference>
<dbReference type="eggNOG" id="KOG1618">
    <property type="taxonomic scope" value="Eukaryota"/>
</dbReference>
<dbReference type="KEGG" id="ago:AGOS_AGR297C"/>
<reference evidence="2" key="2">
    <citation type="journal article" date="2013" name="G3 (Bethesda)">
        <title>Genomes of Ashbya fungi isolated from insects reveal four mating-type loci, numerous translocations, lack of transposons, and distinct gene duplications.</title>
        <authorList>
            <person name="Dietrich F.S."/>
            <person name="Voegeli S."/>
            <person name="Kuo S."/>
            <person name="Philippsen P."/>
        </authorList>
    </citation>
    <scope>GENOME REANNOTATION</scope>
    <source>
        <strain evidence="2">ATCC 10895 / CBS 109.51 / FGSC 9923 / NRRL Y-1056</strain>
    </source>
</reference>
<dbReference type="OMA" id="SWMETIH"/>
<dbReference type="InParanoid" id="Q74ZA6"/>
<dbReference type="EMBL" id="AE016820">
    <property type="protein sequence ID" value="AAS54787.2"/>
    <property type="molecule type" value="Genomic_DNA"/>
</dbReference>
<dbReference type="NCBIfam" id="TIGR01456">
    <property type="entry name" value="CECR5"/>
    <property type="match status" value="1"/>
</dbReference>
<dbReference type="Pfam" id="PF13344">
    <property type="entry name" value="Hydrolase_6"/>
    <property type="match status" value="1"/>
</dbReference>
<name>Q74ZA6_EREGS</name>
<organism evidence="1 2">
    <name type="scientific">Eremothecium gossypii (strain ATCC 10895 / CBS 109.51 / FGSC 9923 / NRRL Y-1056)</name>
    <name type="common">Yeast</name>
    <name type="synonym">Ashbya gossypii</name>
    <dbReference type="NCBI Taxonomy" id="284811"/>
    <lineage>
        <taxon>Eukaryota</taxon>
        <taxon>Fungi</taxon>
        <taxon>Dikarya</taxon>
        <taxon>Ascomycota</taxon>
        <taxon>Saccharomycotina</taxon>
        <taxon>Saccharomycetes</taxon>
        <taxon>Saccharomycetales</taxon>
        <taxon>Saccharomycetaceae</taxon>
        <taxon>Eremothecium</taxon>
    </lineage>
</organism>
<accession>Q74ZA6</accession>
<dbReference type="HOGENOM" id="CLU_030880_2_0_1"/>
<dbReference type="AlphaFoldDB" id="Q74ZA6"/>
<gene>
    <name evidence="1" type="ORF">AGOS_AGR297C</name>
</gene>
<sequence>MLRFSPLKCLQRIRRLSTDVGFVFDIDGVLLHGEKPIPGAAEALRLLDRQRIPFILLTNGGGKLEAQRTTQISKLLDVDIRPQQIVQSHTPYQALADKYRKVLAIGPSTVREVAEQYGFRDVVRPADVILYNRLAAPFTGLTGQRLAREARENPDLALTPFDAVLVFTESADWGGDVQLICDLLCSERGRLNTRRDTPSHIPAVPIYFSNNDLLWSNGYPVNRFGQGAFRMLIERLYGELNAGYSLAHTTYGKPNRIAYDYAARVLGAWSGLQTAQPPATVYMVGDNPHSDIIGAYNYGWRSCLVRSGVYRDGDTLPCQPTLVVDSVLDAVTAALQHSSH</sequence>
<proteinExistence type="predicted"/>